<dbReference type="InterPro" id="IPR020846">
    <property type="entry name" value="MFS_dom"/>
</dbReference>
<dbReference type="Proteomes" id="UP001285441">
    <property type="component" value="Unassembled WGS sequence"/>
</dbReference>
<dbReference type="PROSITE" id="PS50850">
    <property type="entry name" value="MFS"/>
    <property type="match status" value="1"/>
</dbReference>
<dbReference type="PANTHER" id="PTHR43791">
    <property type="entry name" value="PERMEASE-RELATED"/>
    <property type="match status" value="1"/>
</dbReference>
<dbReference type="GO" id="GO:0022857">
    <property type="term" value="F:transmembrane transporter activity"/>
    <property type="evidence" value="ECO:0007669"/>
    <property type="project" value="InterPro"/>
</dbReference>
<dbReference type="Gene3D" id="1.20.1250.20">
    <property type="entry name" value="MFS general substrate transporter like domains"/>
    <property type="match status" value="2"/>
</dbReference>
<feature type="transmembrane region" description="Helical" evidence="6">
    <location>
        <begin position="125"/>
        <end position="146"/>
    </location>
</feature>
<dbReference type="Pfam" id="PF07690">
    <property type="entry name" value="MFS_1"/>
    <property type="match status" value="1"/>
</dbReference>
<feature type="transmembrane region" description="Helical" evidence="6">
    <location>
        <begin position="294"/>
        <end position="312"/>
    </location>
</feature>
<dbReference type="FunFam" id="1.20.1250.20:FF:000013">
    <property type="entry name" value="MFS general substrate transporter"/>
    <property type="match status" value="1"/>
</dbReference>
<dbReference type="GO" id="GO:0016020">
    <property type="term" value="C:membrane"/>
    <property type="evidence" value="ECO:0007669"/>
    <property type="project" value="UniProtKB-SubCell"/>
</dbReference>
<evidence type="ECO:0000256" key="6">
    <source>
        <dbReference type="SAM" id="Phobius"/>
    </source>
</evidence>
<reference evidence="8" key="1">
    <citation type="journal article" date="2023" name="Mol. Phylogenet. Evol.">
        <title>Genome-scale phylogeny and comparative genomics of the fungal order Sordariales.</title>
        <authorList>
            <person name="Hensen N."/>
            <person name="Bonometti L."/>
            <person name="Westerberg I."/>
            <person name="Brannstrom I.O."/>
            <person name="Guillou S."/>
            <person name="Cros-Aarteil S."/>
            <person name="Calhoun S."/>
            <person name="Haridas S."/>
            <person name="Kuo A."/>
            <person name="Mondo S."/>
            <person name="Pangilinan J."/>
            <person name="Riley R."/>
            <person name="LaButti K."/>
            <person name="Andreopoulos B."/>
            <person name="Lipzen A."/>
            <person name="Chen C."/>
            <person name="Yan M."/>
            <person name="Daum C."/>
            <person name="Ng V."/>
            <person name="Clum A."/>
            <person name="Steindorff A."/>
            <person name="Ohm R.A."/>
            <person name="Martin F."/>
            <person name="Silar P."/>
            <person name="Natvig D.O."/>
            <person name="Lalanne C."/>
            <person name="Gautier V."/>
            <person name="Ament-Velasquez S.L."/>
            <person name="Kruys A."/>
            <person name="Hutchinson M.I."/>
            <person name="Powell A.J."/>
            <person name="Barry K."/>
            <person name="Miller A.N."/>
            <person name="Grigoriev I.V."/>
            <person name="Debuchy R."/>
            <person name="Gladieux P."/>
            <person name="Hiltunen Thoren M."/>
            <person name="Johannesson H."/>
        </authorList>
    </citation>
    <scope>NUCLEOTIDE SEQUENCE</scope>
    <source>
        <strain evidence="8">CBS 232.78</strain>
    </source>
</reference>
<keyword evidence="3 6" id="KW-0812">Transmembrane</keyword>
<evidence type="ECO:0000313" key="8">
    <source>
        <dbReference type="EMBL" id="KAK3381539.1"/>
    </source>
</evidence>
<keyword evidence="9" id="KW-1185">Reference proteome</keyword>
<sequence>MPLVFSLYLVAFLDRSNIGNAKTAGMSADLGINDMQFQWLLLIFYIPYILFSPLVMALYSYRANIWTFGAVFLLGLFSLLQAPVKTFGGLMVLRFLIGFSEVAFAPGMPYYLSFFYRRTEIGSRCGVYLSAAPLASMISGLLAYGVSSRPHSIAGWRIFFTIEGILTIVLSIVAFVYLPNSPADTRTLRGAEIQVARDRIIMQSGSTARRDRFKSPRLNEIVEGLADLQTWIQSAMFFCCNVSFSSLPVFLPSILHSMGKTSVQAQGYTAGPYFAAFVVCWVSTILADKYQQRGITIGVLSSIGCSGYLILAKVHDSFAVQYFAVFLVAAGVFPAIANILPWSLNNQGTDTKRGLGIALLVMFGQCGPVIGLLQFNDEPYYTKSMFMCAGFMAVNALLAGILRWRYVRKNKRLGTIFQGQNQQVREAVGRVLGFKVSANDAVEALGGNDVPPPHSHPNDMQGARGYRYVL</sequence>
<feature type="domain" description="Major facilitator superfamily (MFS) profile" evidence="7">
    <location>
        <begin position="1"/>
        <end position="407"/>
    </location>
</feature>
<feature type="transmembrane region" description="Helical" evidence="6">
    <location>
        <begin position="381"/>
        <end position="402"/>
    </location>
</feature>
<evidence type="ECO:0000313" key="9">
    <source>
        <dbReference type="Proteomes" id="UP001285441"/>
    </source>
</evidence>
<feature type="transmembrane region" description="Helical" evidence="6">
    <location>
        <begin position="318"/>
        <end position="342"/>
    </location>
</feature>
<dbReference type="InterPro" id="IPR011701">
    <property type="entry name" value="MFS"/>
</dbReference>
<gene>
    <name evidence="8" type="ORF">B0H63DRAFT_475994</name>
</gene>
<dbReference type="EMBL" id="JAULSW010000005">
    <property type="protein sequence ID" value="KAK3381539.1"/>
    <property type="molecule type" value="Genomic_DNA"/>
</dbReference>
<protein>
    <submittedName>
        <fullName evidence="8">Major facilitator superfamily domain-containing protein</fullName>
    </submittedName>
</protein>
<evidence type="ECO:0000256" key="5">
    <source>
        <dbReference type="ARBA" id="ARBA00023136"/>
    </source>
</evidence>
<reference evidence="8" key="2">
    <citation type="submission" date="2023-06" db="EMBL/GenBank/DDBJ databases">
        <authorList>
            <consortium name="Lawrence Berkeley National Laboratory"/>
            <person name="Haridas S."/>
            <person name="Hensen N."/>
            <person name="Bonometti L."/>
            <person name="Westerberg I."/>
            <person name="Brannstrom I.O."/>
            <person name="Guillou S."/>
            <person name="Cros-Aarteil S."/>
            <person name="Calhoun S."/>
            <person name="Kuo A."/>
            <person name="Mondo S."/>
            <person name="Pangilinan J."/>
            <person name="Riley R."/>
            <person name="LaButti K."/>
            <person name="Andreopoulos B."/>
            <person name="Lipzen A."/>
            <person name="Chen C."/>
            <person name="Yanf M."/>
            <person name="Daum C."/>
            <person name="Ng V."/>
            <person name="Clum A."/>
            <person name="Steindorff A."/>
            <person name="Ohm R."/>
            <person name="Martin F."/>
            <person name="Silar P."/>
            <person name="Natvig D."/>
            <person name="Lalanne C."/>
            <person name="Gautier V."/>
            <person name="Ament-velasquez S.L."/>
            <person name="Kruys A."/>
            <person name="Hutchinson M.I."/>
            <person name="Powell A.J."/>
            <person name="Barry K."/>
            <person name="Miller A.N."/>
            <person name="Grigoriev I.V."/>
            <person name="Debuchy R."/>
            <person name="Gladieux P."/>
            <person name="Thoren M.H."/>
            <person name="Johannesson H."/>
        </authorList>
    </citation>
    <scope>NUCLEOTIDE SEQUENCE</scope>
    <source>
        <strain evidence="8">CBS 232.78</strain>
    </source>
</reference>
<feature type="transmembrane region" description="Helical" evidence="6">
    <location>
        <begin position="235"/>
        <end position="255"/>
    </location>
</feature>
<feature type="transmembrane region" description="Helical" evidence="6">
    <location>
        <begin position="90"/>
        <end position="113"/>
    </location>
</feature>
<comment type="subcellular location">
    <subcellularLocation>
        <location evidence="1">Membrane</location>
        <topology evidence="1">Multi-pass membrane protein</topology>
    </subcellularLocation>
</comment>
<dbReference type="InterPro" id="IPR036259">
    <property type="entry name" value="MFS_trans_sf"/>
</dbReference>
<evidence type="ECO:0000259" key="7">
    <source>
        <dbReference type="PROSITE" id="PS50850"/>
    </source>
</evidence>
<dbReference type="PANTHER" id="PTHR43791:SF36">
    <property type="entry name" value="TRANSPORTER, PUTATIVE (AFU_ORTHOLOGUE AFUA_6G08340)-RELATED"/>
    <property type="match status" value="1"/>
</dbReference>
<feature type="transmembrane region" description="Helical" evidence="6">
    <location>
        <begin position="65"/>
        <end position="84"/>
    </location>
</feature>
<name>A0AAE0NHH6_9PEZI</name>
<keyword evidence="5 6" id="KW-0472">Membrane</keyword>
<evidence type="ECO:0000256" key="3">
    <source>
        <dbReference type="ARBA" id="ARBA00022692"/>
    </source>
</evidence>
<comment type="caution">
    <text evidence="8">The sequence shown here is derived from an EMBL/GenBank/DDBJ whole genome shotgun (WGS) entry which is preliminary data.</text>
</comment>
<feature type="transmembrane region" description="Helical" evidence="6">
    <location>
        <begin position="267"/>
        <end position="287"/>
    </location>
</feature>
<feature type="transmembrane region" description="Helical" evidence="6">
    <location>
        <begin position="354"/>
        <end position="375"/>
    </location>
</feature>
<feature type="transmembrane region" description="Helical" evidence="6">
    <location>
        <begin position="37"/>
        <end position="58"/>
    </location>
</feature>
<keyword evidence="4 6" id="KW-1133">Transmembrane helix</keyword>
<accession>A0AAE0NHH6</accession>
<dbReference type="AlphaFoldDB" id="A0AAE0NHH6"/>
<organism evidence="8 9">
    <name type="scientific">Podospora didyma</name>
    <dbReference type="NCBI Taxonomy" id="330526"/>
    <lineage>
        <taxon>Eukaryota</taxon>
        <taxon>Fungi</taxon>
        <taxon>Dikarya</taxon>
        <taxon>Ascomycota</taxon>
        <taxon>Pezizomycotina</taxon>
        <taxon>Sordariomycetes</taxon>
        <taxon>Sordariomycetidae</taxon>
        <taxon>Sordariales</taxon>
        <taxon>Podosporaceae</taxon>
        <taxon>Podospora</taxon>
    </lineage>
</organism>
<feature type="transmembrane region" description="Helical" evidence="6">
    <location>
        <begin position="158"/>
        <end position="178"/>
    </location>
</feature>
<keyword evidence="2" id="KW-0813">Transport</keyword>
<dbReference type="SUPFAM" id="SSF103473">
    <property type="entry name" value="MFS general substrate transporter"/>
    <property type="match status" value="1"/>
</dbReference>
<proteinExistence type="predicted"/>
<evidence type="ECO:0000256" key="4">
    <source>
        <dbReference type="ARBA" id="ARBA00022989"/>
    </source>
</evidence>
<evidence type="ECO:0000256" key="1">
    <source>
        <dbReference type="ARBA" id="ARBA00004141"/>
    </source>
</evidence>
<evidence type="ECO:0000256" key="2">
    <source>
        <dbReference type="ARBA" id="ARBA00022448"/>
    </source>
</evidence>